<reference evidence="4 5" key="1">
    <citation type="submission" date="2019-02" db="EMBL/GenBank/DDBJ databases">
        <title>Genome sequencing of Clostridium botulinum clinical isolates.</title>
        <authorList>
            <person name="Brunt J."/>
            <person name="Van Vliet A.H.M."/>
            <person name="Stringer S.C."/>
            <person name="Grant K.A."/>
            <person name="Carter A.C."/>
            <person name="Peck M.W."/>
        </authorList>
    </citation>
    <scope>NUCLEOTIDE SEQUENCE [LARGE SCALE GENOMIC DNA]</scope>
    <source>
        <strain evidence="4 5">R1125/03</strain>
    </source>
</reference>
<dbReference type="PANTHER" id="PTHR37829:SF3">
    <property type="entry name" value="PROTEIN JAYE-RELATED"/>
    <property type="match status" value="1"/>
</dbReference>
<comment type="caution">
    <text evidence="4">The sequence shown here is derived from an EMBL/GenBank/DDBJ whole genome shotgun (WGS) entry which is preliminary data.</text>
</comment>
<evidence type="ECO:0000259" key="2">
    <source>
        <dbReference type="Pfam" id="PF26078"/>
    </source>
</evidence>
<dbReference type="InterPro" id="IPR058531">
    <property type="entry name" value="Baseplate_J_M"/>
</dbReference>
<dbReference type="Pfam" id="PF26078">
    <property type="entry name" value="Baseplate_J_M"/>
    <property type="match status" value="1"/>
</dbReference>
<feature type="domain" description="Baseplate J-like C-terminal" evidence="3">
    <location>
        <begin position="270"/>
        <end position="358"/>
    </location>
</feature>
<sequence length="364" mass="40835">MFEDQTEEVILDRMISKISNDLDKREGSIIYNALAPAAQEVAKMYSDMDYFLKCTFASPSMPPELLDLRVAEEGLKREKATYAIKKGYFYNEENELIDIPLNSRFSIEDFNFIAVEKISTGLYKMQCETTGIGGNSITGQLVPIEYIEGLSIATLGELIIPGEDKEDNYSLFNRYIEHLNEKPYGGNIADYKTNTRAIEGVGTVKVFPIWNGGGTVKIIFLDSDYSIPTTELIDKVQTTLDPVQNQGKGFGVAPVGHVVTVIGAKNIELTIETKLLLKRGLTIGQVQQDIEKVIKDYLLNLRKQWDTEDNTIVRISQIEARILNVEGVADLFNTKINGKEENLTLESEEVSILREVVLSEKEIN</sequence>
<accession>A0A6M0SZV0</accession>
<dbReference type="EMBL" id="SGJP01000005">
    <property type="protein sequence ID" value="NFA59451.1"/>
    <property type="molecule type" value="Genomic_DNA"/>
</dbReference>
<evidence type="ECO:0000256" key="1">
    <source>
        <dbReference type="ARBA" id="ARBA00038087"/>
    </source>
</evidence>
<dbReference type="Pfam" id="PF26079">
    <property type="entry name" value="Baseplate_J_C"/>
    <property type="match status" value="1"/>
</dbReference>
<evidence type="ECO:0000313" key="5">
    <source>
        <dbReference type="Proteomes" id="UP000473089"/>
    </source>
</evidence>
<evidence type="ECO:0000259" key="3">
    <source>
        <dbReference type="Pfam" id="PF26079"/>
    </source>
</evidence>
<gene>
    <name evidence="4" type="ORF">EXM42_03290</name>
</gene>
<dbReference type="InterPro" id="IPR058530">
    <property type="entry name" value="Baseplate_J-like_C"/>
</dbReference>
<dbReference type="AlphaFoldDB" id="A0A6M0SZV0"/>
<dbReference type="PANTHER" id="PTHR37829">
    <property type="entry name" value="PHAGE-LIKE ELEMENT PBSX PROTEIN XKDT"/>
    <property type="match status" value="1"/>
</dbReference>
<dbReference type="InterPro" id="IPR052399">
    <property type="entry name" value="Phage_Baseplate_Assmbl_Protein"/>
</dbReference>
<protein>
    <submittedName>
        <fullName evidence="4">Baseplate J/gp47 family protein</fullName>
    </submittedName>
</protein>
<proteinExistence type="inferred from homology"/>
<name>A0A6M0SZV0_CLOBO</name>
<feature type="domain" description="Baseplate J-like central" evidence="2">
    <location>
        <begin position="183"/>
        <end position="262"/>
    </location>
</feature>
<dbReference type="Proteomes" id="UP000473089">
    <property type="component" value="Unassembled WGS sequence"/>
</dbReference>
<evidence type="ECO:0000313" key="4">
    <source>
        <dbReference type="EMBL" id="NFA59451.1"/>
    </source>
</evidence>
<comment type="similarity">
    <text evidence="1">Belongs to the Mu gp47/PBSX XkdT family.</text>
</comment>
<organism evidence="4 5">
    <name type="scientific">Clostridium botulinum</name>
    <dbReference type="NCBI Taxonomy" id="1491"/>
    <lineage>
        <taxon>Bacteria</taxon>
        <taxon>Bacillati</taxon>
        <taxon>Bacillota</taxon>
        <taxon>Clostridia</taxon>
        <taxon>Eubacteriales</taxon>
        <taxon>Clostridiaceae</taxon>
        <taxon>Clostridium</taxon>
    </lineage>
</organism>